<reference evidence="1" key="1">
    <citation type="journal article" date="2020" name="Nature">
        <title>Giant virus diversity and host interactions through global metagenomics.</title>
        <authorList>
            <person name="Schulz F."/>
            <person name="Roux S."/>
            <person name="Paez-Espino D."/>
            <person name="Jungbluth S."/>
            <person name="Walsh D.A."/>
            <person name="Denef V.J."/>
            <person name="McMahon K.D."/>
            <person name="Konstantinidis K.T."/>
            <person name="Eloe-Fadrosh E.A."/>
            <person name="Kyrpides N.C."/>
            <person name="Woyke T."/>
        </authorList>
    </citation>
    <scope>NUCLEOTIDE SEQUENCE</scope>
    <source>
        <strain evidence="1">GVMAG-M-3300023179-4</strain>
    </source>
</reference>
<protein>
    <recommendedName>
        <fullName evidence="2">Restriction endonuclease type IV Mrr domain-containing protein</fullName>
    </recommendedName>
</protein>
<proteinExistence type="predicted"/>
<dbReference type="AlphaFoldDB" id="A0A6C0H096"/>
<accession>A0A6C0H096</accession>
<sequence length="154" mass="17739">MSKFINTEILKVLEYIKGNILNNNQIKSIYSSNAGYSDFLFENNNIIFLIYIKWDRGTMSENNINLFLKACSYITTNPVNAGKLFYGIIISKKPTKPITIDRLINIHLDNIEIPDDFQLKEIQSKLYSYLSNILIPFNLNINDQSPSSNDMNMS</sequence>
<evidence type="ECO:0000313" key="1">
    <source>
        <dbReference type="EMBL" id="QHT73800.1"/>
    </source>
</evidence>
<dbReference type="EMBL" id="MN739832">
    <property type="protein sequence ID" value="QHT73800.1"/>
    <property type="molecule type" value="Genomic_DNA"/>
</dbReference>
<organism evidence="1">
    <name type="scientific">viral metagenome</name>
    <dbReference type="NCBI Taxonomy" id="1070528"/>
    <lineage>
        <taxon>unclassified sequences</taxon>
        <taxon>metagenomes</taxon>
        <taxon>organismal metagenomes</taxon>
    </lineage>
</organism>
<name>A0A6C0H096_9ZZZZ</name>
<evidence type="ECO:0008006" key="2">
    <source>
        <dbReference type="Google" id="ProtNLM"/>
    </source>
</evidence>